<evidence type="ECO:0000313" key="1">
    <source>
        <dbReference type="EMBL" id="GAI94359.1"/>
    </source>
</evidence>
<reference evidence="1" key="1">
    <citation type="journal article" date="2014" name="Front. Microbiol.">
        <title>High frequency of phylogenetically diverse reductive dehalogenase-homologous genes in deep subseafloor sedimentary metagenomes.</title>
        <authorList>
            <person name="Kawai M."/>
            <person name="Futagami T."/>
            <person name="Toyoda A."/>
            <person name="Takaki Y."/>
            <person name="Nishi S."/>
            <person name="Hori S."/>
            <person name="Arai W."/>
            <person name="Tsubouchi T."/>
            <person name="Morono Y."/>
            <person name="Uchiyama I."/>
            <person name="Ito T."/>
            <person name="Fujiyama A."/>
            <person name="Inagaki F."/>
            <person name="Takami H."/>
        </authorList>
    </citation>
    <scope>NUCLEOTIDE SEQUENCE</scope>
    <source>
        <strain evidence="1">Expedition CK06-06</strain>
    </source>
</reference>
<proteinExistence type="predicted"/>
<feature type="non-terminal residue" evidence="1">
    <location>
        <position position="1"/>
    </location>
</feature>
<accession>X1UPR1</accession>
<sequence length="46" mass="5121">KAPAIVTELLAALKRCTTKRLPLGDMEYFLSGEGKFISRNPAKKEK</sequence>
<organism evidence="1">
    <name type="scientific">marine sediment metagenome</name>
    <dbReference type="NCBI Taxonomy" id="412755"/>
    <lineage>
        <taxon>unclassified sequences</taxon>
        <taxon>metagenomes</taxon>
        <taxon>ecological metagenomes</taxon>
    </lineage>
</organism>
<gene>
    <name evidence="1" type="ORF">S12H4_38708</name>
</gene>
<comment type="caution">
    <text evidence="1">The sequence shown here is derived from an EMBL/GenBank/DDBJ whole genome shotgun (WGS) entry which is preliminary data.</text>
</comment>
<dbReference type="AlphaFoldDB" id="X1UPR1"/>
<protein>
    <submittedName>
        <fullName evidence="1">Uncharacterized protein</fullName>
    </submittedName>
</protein>
<name>X1UPR1_9ZZZZ</name>
<dbReference type="EMBL" id="BARW01023323">
    <property type="protein sequence ID" value="GAI94359.1"/>
    <property type="molecule type" value="Genomic_DNA"/>
</dbReference>